<feature type="non-terminal residue" evidence="1">
    <location>
        <position position="281"/>
    </location>
</feature>
<protein>
    <submittedName>
        <fullName evidence="1">Uncharacterized protein</fullName>
    </submittedName>
</protein>
<dbReference type="OrthoDB" id="6262491at2759"/>
<organism evidence="1 2">
    <name type="scientific">Brenthis ino</name>
    <name type="common">lesser marbled fritillary</name>
    <dbReference type="NCBI Taxonomy" id="405034"/>
    <lineage>
        <taxon>Eukaryota</taxon>
        <taxon>Metazoa</taxon>
        <taxon>Ecdysozoa</taxon>
        <taxon>Arthropoda</taxon>
        <taxon>Hexapoda</taxon>
        <taxon>Insecta</taxon>
        <taxon>Pterygota</taxon>
        <taxon>Neoptera</taxon>
        <taxon>Endopterygota</taxon>
        <taxon>Lepidoptera</taxon>
        <taxon>Glossata</taxon>
        <taxon>Ditrysia</taxon>
        <taxon>Papilionoidea</taxon>
        <taxon>Nymphalidae</taxon>
        <taxon>Heliconiinae</taxon>
        <taxon>Argynnini</taxon>
        <taxon>Brenthis</taxon>
    </lineage>
</organism>
<evidence type="ECO:0000313" key="2">
    <source>
        <dbReference type="Proteomes" id="UP000838878"/>
    </source>
</evidence>
<dbReference type="SUPFAM" id="SSF50978">
    <property type="entry name" value="WD40 repeat-like"/>
    <property type="match status" value="1"/>
</dbReference>
<dbReference type="Gene3D" id="2.130.10.10">
    <property type="entry name" value="YVTN repeat-like/Quinoprotein amine dehydrogenase"/>
    <property type="match status" value="1"/>
</dbReference>
<dbReference type="InterPro" id="IPR036322">
    <property type="entry name" value="WD40_repeat_dom_sf"/>
</dbReference>
<gene>
    <name evidence="1" type="ORF">BINO364_LOCUS6999</name>
</gene>
<dbReference type="EMBL" id="OV170222">
    <property type="protein sequence ID" value="CAH0720821.1"/>
    <property type="molecule type" value="Genomic_DNA"/>
</dbReference>
<proteinExistence type="predicted"/>
<name>A0A8J9YAP4_9NEOP</name>
<accession>A0A8J9YAP4</accession>
<dbReference type="InterPro" id="IPR001680">
    <property type="entry name" value="WD40_rpt"/>
</dbReference>
<sequence length="281" mass="30539">MSLSIEAETKVDTEPCVVAWSNKLFVGGENGAILSFDDNLKPGPSWEAHGVQLFALAASNGKVYSTSNDGGVRVWSSDGEKITEFPASEADIGSVTVCDKHVYAGDELGNICVYQDNVLKAKYNVLEEVKDIAINPPFMFTARDLYVTVTEVKPEQSKERFITQHVMEGRSPLRVFGSYLVVTGRGGNSIQLHEASLDTKFKKLHEVKVSDMILTSLSVSDNVAWTGGWDGYIRRWKISEDKLQPAGEMNLGTCINALIAPTGSGAYAVLTGGRIVKIKAT</sequence>
<keyword evidence="2" id="KW-1185">Reference proteome</keyword>
<evidence type="ECO:0000313" key="1">
    <source>
        <dbReference type="EMBL" id="CAH0720821.1"/>
    </source>
</evidence>
<dbReference type="InterPro" id="IPR015943">
    <property type="entry name" value="WD40/YVTN_repeat-like_dom_sf"/>
</dbReference>
<dbReference type="Proteomes" id="UP000838878">
    <property type="component" value="Chromosome 2"/>
</dbReference>
<dbReference type="SMART" id="SM00320">
    <property type="entry name" value="WD40"/>
    <property type="match status" value="3"/>
</dbReference>
<dbReference type="AlphaFoldDB" id="A0A8J9YAP4"/>
<reference evidence="1" key="1">
    <citation type="submission" date="2021-12" db="EMBL/GenBank/DDBJ databases">
        <authorList>
            <person name="Martin H S."/>
        </authorList>
    </citation>
    <scope>NUCLEOTIDE SEQUENCE</scope>
</reference>